<dbReference type="GeneID" id="73471643"/>
<dbReference type="SMART" id="SM00248">
    <property type="entry name" value="ANK"/>
    <property type="match status" value="4"/>
</dbReference>
<accession>A0A8J5QQQ7</accession>
<dbReference type="Pfam" id="PF12796">
    <property type="entry name" value="Ank_2"/>
    <property type="match status" value="1"/>
</dbReference>
<gene>
    <name evidence="3" type="ORF">J8A68_004843</name>
</gene>
<organism evidence="3 4">
    <name type="scientific">[Candida] subhashii</name>
    <dbReference type="NCBI Taxonomy" id="561895"/>
    <lineage>
        <taxon>Eukaryota</taxon>
        <taxon>Fungi</taxon>
        <taxon>Dikarya</taxon>
        <taxon>Ascomycota</taxon>
        <taxon>Saccharomycotina</taxon>
        <taxon>Pichiomycetes</taxon>
        <taxon>Debaryomycetaceae</taxon>
        <taxon>Spathaspora</taxon>
    </lineage>
</organism>
<feature type="compositionally biased region" description="Polar residues" evidence="2">
    <location>
        <begin position="401"/>
        <end position="432"/>
    </location>
</feature>
<dbReference type="InterPro" id="IPR002110">
    <property type="entry name" value="Ankyrin_rpt"/>
</dbReference>
<feature type="repeat" description="ANK" evidence="1">
    <location>
        <begin position="120"/>
        <end position="152"/>
    </location>
</feature>
<feature type="compositionally biased region" description="Polar residues" evidence="2">
    <location>
        <begin position="531"/>
        <end position="548"/>
    </location>
</feature>
<dbReference type="AlphaFoldDB" id="A0A8J5QQQ7"/>
<dbReference type="PANTHER" id="PTHR24198">
    <property type="entry name" value="ANKYRIN REPEAT AND PROTEIN KINASE DOMAIN-CONTAINING PROTEIN"/>
    <property type="match status" value="1"/>
</dbReference>
<dbReference type="Proteomes" id="UP000694255">
    <property type="component" value="Unassembled WGS sequence"/>
</dbReference>
<keyword evidence="1" id="KW-0040">ANK repeat</keyword>
<feature type="compositionally biased region" description="Polar residues" evidence="2">
    <location>
        <begin position="597"/>
        <end position="619"/>
    </location>
</feature>
<dbReference type="RefSeq" id="XP_049261923.1">
    <property type="nucleotide sequence ID" value="XM_049408846.1"/>
</dbReference>
<feature type="region of interest" description="Disordered" evidence="2">
    <location>
        <begin position="274"/>
        <end position="297"/>
    </location>
</feature>
<feature type="compositionally biased region" description="Low complexity" evidence="2">
    <location>
        <begin position="491"/>
        <end position="511"/>
    </location>
</feature>
<dbReference type="OrthoDB" id="823504at2759"/>
<evidence type="ECO:0000313" key="4">
    <source>
        <dbReference type="Proteomes" id="UP000694255"/>
    </source>
</evidence>
<feature type="compositionally biased region" description="Polar residues" evidence="2">
    <location>
        <begin position="354"/>
        <end position="381"/>
    </location>
</feature>
<sequence length="619" mass="68386">MLDPSQRLRNAVIDGNLAIVKRLLSRFPELWLNNDPHNQGWSNLHYASYYGHYLICFHLISYINKTIGKITNKYAMVDLVAFDEITVLHLCTKMKHFQTLHYLLQEFPGKMWLNSTGGEFKQTPLHYSCIYGFKEGTKLLLEFGAKWNMVDSNGDSCLHHCFQYGSFGCMEALLRFIAIECKDKEKARKKIHEFESIKNNKNWVASHYALTFDLVNQYKKLKQDILAIDFEETLSILDSPSHISLARMISEVPSSGISLLEENKILASPILPMSQSQDKGQVQEDQEESPSPIDTINPIIPFYESIVPRNDTITTDSETSLSSLVQKDTVAGKRQHSRSLPTQDKPRPPPLTIRTRSNTTHSLRSGNVLKSPTSNVTPRINSTMQFSSSGTGSSITPTMSRNTPSLKSLTISPSVRTTASSQEPISPQSIASYSIPGDSPTRQQVKKNLQKKTSVLNNDHDQWPSFHPEIPSYMQSSTNASSSHSHHRPRASSTSSIAAKVAFSSSRASPSGGAGEIGSPLRRAVQRRATSEASSTTINSISAGSTPGHSPKGKSLLESPSNGSLASRENSIDELQTSPLKIVTGVDERFSPGLVPSASSISESNRGFSVNSINFNRTR</sequence>
<feature type="compositionally biased region" description="Polar residues" evidence="2">
    <location>
        <begin position="558"/>
        <end position="576"/>
    </location>
</feature>
<comment type="caution">
    <text evidence="3">The sequence shown here is derived from an EMBL/GenBank/DDBJ whole genome shotgun (WGS) entry which is preliminary data.</text>
</comment>
<name>A0A8J5QQQ7_9ASCO</name>
<evidence type="ECO:0000256" key="2">
    <source>
        <dbReference type="SAM" id="MobiDB-lite"/>
    </source>
</evidence>
<proteinExistence type="predicted"/>
<dbReference type="EMBL" id="JAGSYN010000215">
    <property type="protein sequence ID" value="KAG7661690.1"/>
    <property type="molecule type" value="Genomic_DNA"/>
</dbReference>
<feature type="region of interest" description="Disordered" evidence="2">
    <location>
        <begin position="595"/>
        <end position="619"/>
    </location>
</feature>
<protein>
    <submittedName>
        <fullName evidence="3">AVO2</fullName>
    </submittedName>
</protein>
<dbReference type="PROSITE" id="PS50088">
    <property type="entry name" value="ANK_REPEAT"/>
    <property type="match status" value="1"/>
</dbReference>
<feature type="region of interest" description="Disordered" evidence="2">
    <location>
        <begin position="313"/>
        <end position="576"/>
    </location>
</feature>
<dbReference type="PANTHER" id="PTHR24198:SF165">
    <property type="entry name" value="ANKYRIN REPEAT-CONTAINING PROTEIN-RELATED"/>
    <property type="match status" value="1"/>
</dbReference>
<feature type="compositionally biased region" description="Polar residues" evidence="2">
    <location>
        <begin position="313"/>
        <end position="326"/>
    </location>
</feature>
<reference evidence="3 4" key="1">
    <citation type="journal article" date="2021" name="DNA Res.">
        <title>Genome analysis of Candida subhashii reveals its hybrid nature and dual mitochondrial genome conformations.</title>
        <authorList>
            <person name="Mixao V."/>
            <person name="Hegedusova E."/>
            <person name="Saus E."/>
            <person name="Pryszcz L.P."/>
            <person name="Cillingova A."/>
            <person name="Nosek J."/>
            <person name="Gabaldon T."/>
        </authorList>
    </citation>
    <scope>NUCLEOTIDE SEQUENCE [LARGE SCALE GENOMIC DNA]</scope>
    <source>
        <strain evidence="3 4">CBS 10753</strain>
    </source>
</reference>
<feature type="compositionally biased region" description="Low complexity" evidence="2">
    <location>
        <begin position="382"/>
        <end position="400"/>
    </location>
</feature>
<keyword evidence="4" id="KW-1185">Reference proteome</keyword>
<evidence type="ECO:0000256" key="1">
    <source>
        <dbReference type="PROSITE-ProRule" id="PRU00023"/>
    </source>
</evidence>
<evidence type="ECO:0000313" key="3">
    <source>
        <dbReference type="EMBL" id="KAG7661690.1"/>
    </source>
</evidence>